<gene>
    <name evidence="11 15" type="primary">pyrK</name>
    <name evidence="15" type="ORF">DSCA_65060</name>
</gene>
<dbReference type="InterPro" id="IPR037117">
    <property type="entry name" value="Dihydroorotate_DH_ele_sf"/>
</dbReference>
<dbReference type="PANTHER" id="PTHR43513">
    <property type="entry name" value="DIHYDROOROTATE DEHYDROGENASE B (NAD(+)), ELECTRON TRANSFER SUBUNIT"/>
    <property type="match status" value="1"/>
</dbReference>
<comment type="cofactor">
    <cofactor evidence="13">
        <name>[2Fe-2S] cluster</name>
        <dbReference type="ChEBI" id="CHEBI:190135"/>
    </cofactor>
    <text evidence="13">Binds 1 [2Fe-2S] cluster per subunit.</text>
</comment>
<evidence type="ECO:0000256" key="6">
    <source>
        <dbReference type="ARBA" id="ARBA00022827"/>
    </source>
</evidence>
<evidence type="ECO:0000256" key="8">
    <source>
        <dbReference type="ARBA" id="ARBA00022982"/>
    </source>
</evidence>
<keyword evidence="9 11" id="KW-0408">Iron</keyword>
<comment type="similarity">
    <text evidence="1 11">Belongs to the PyrK family.</text>
</comment>
<keyword evidence="10 11" id="KW-0411">Iron-sulfur</keyword>
<feature type="domain" description="FAD-binding FR-type" evidence="14">
    <location>
        <begin position="1"/>
        <end position="104"/>
    </location>
</feature>
<feature type="binding site" evidence="11 13">
    <location>
        <position position="229"/>
    </location>
    <ligand>
        <name>[2Fe-2S] cluster</name>
        <dbReference type="ChEBI" id="CHEBI:190135"/>
    </ligand>
</feature>
<evidence type="ECO:0000313" key="16">
    <source>
        <dbReference type="Proteomes" id="UP000427906"/>
    </source>
</evidence>
<protein>
    <recommendedName>
        <fullName evidence="11">Dihydroorotate dehydrogenase B (NAD(+)), electron transfer subunit</fullName>
    </recommendedName>
    <alternativeName>
        <fullName evidence="11">Dihydroorotate oxidase B, electron transfer subunit</fullName>
    </alternativeName>
</protein>
<dbReference type="GO" id="GO:0016491">
    <property type="term" value="F:oxidoreductase activity"/>
    <property type="evidence" value="ECO:0007669"/>
    <property type="project" value="InterPro"/>
</dbReference>
<feature type="binding site" evidence="11 12">
    <location>
        <begin position="52"/>
        <end position="55"/>
    </location>
    <ligand>
        <name>FAD</name>
        <dbReference type="ChEBI" id="CHEBI:57692"/>
    </ligand>
</feature>
<dbReference type="SUPFAM" id="SSF63380">
    <property type="entry name" value="Riboflavin synthase domain-like"/>
    <property type="match status" value="1"/>
</dbReference>
<comment type="cofactor">
    <cofactor evidence="11 12">
        <name>FAD</name>
        <dbReference type="ChEBI" id="CHEBI:57692"/>
    </cofactor>
    <text evidence="11 12">Binds 1 FAD per subunit.</text>
</comment>
<dbReference type="HAMAP" id="MF_01211">
    <property type="entry name" value="DHODB_Fe_S_bind"/>
    <property type="match status" value="1"/>
</dbReference>
<evidence type="ECO:0000256" key="11">
    <source>
        <dbReference type="HAMAP-Rule" id="MF_01211"/>
    </source>
</evidence>
<dbReference type="Proteomes" id="UP000427906">
    <property type="component" value="Chromosome"/>
</dbReference>
<feature type="binding site" evidence="11 12">
    <location>
        <begin position="79"/>
        <end position="80"/>
    </location>
    <ligand>
        <name>FAD</name>
        <dbReference type="ChEBI" id="CHEBI:57692"/>
    </ligand>
</feature>
<comment type="pathway">
    <text evidence="11">Pyrimidine metabolism; UMP biosynthesis via de novo pathway; orotate from (S)-dihydroorotate (NAD(+) route): step 1/1.</text>
</comment>
<feature type="binding site" evidence="11 13">
    <location>
        <position position="252"/>
    </location>
    <ligand>
        <name>[2Fe-2S] cluster</name>
        <dbReference type="ChEBI" id="CHEBI:190135"/>
    </ligand>
</feature>
<dbReference type="InterPro" id="IPR023455">
    <property type="entry name" value="Dihydroorotate_DHASE_ETsu"/>
</dbReference>
<evidence type="ECO:0000256" key="5">
    <source>
        <dbReference type="ARBA" id="ARBA00022723"/>
    </source>
</evidence>
<dbReference type="InterPro" id="IPR001433">
    <property type="entry name" value="OxRdtase_FAD/NAD-bd"/>
</dbReference>
<sequence length="265" mass="28190">MTAQDTLVLWNRPAAAGYYRMGLACSAGFDNARPGQFVMVRTGNDATPLLRRPFSLLGLIREADRVTGIEILFKVVGKGTRQLSRCRKGDRLSVIGPLGNAFLVPDTCRQLILVAGGVGVPPIRFLAQSLLERKGGLNRCVVFIGGRTREDLVCITEFDLPGFLLDVSTDDGSQGRQGVVTRSLEAALDAGPADLICACGPMGMLKAVSAIAAARSIPCQVSIEAMMACGMGACLGCAVGVNDDDSRYRHVCVDGPVFDAGRLRW</sequence>
<evidence type="ECO:0000256" key="9">
    <source>
        <dbReference type="ARBA" id="ARBA00023004"/>
    </source>
</evidence>
<dbReference type="KEGG" id="dalk:DSCA_65060"/>
<dbReference type="AlphaFoldDB" id="A0A5K7YTA0"/>
<keyword evidence="4 11" id="KW-0001">2Fe-2S</keyword>
<keyword evidence="8 11" id="KW-0249">Electron transport</keyword>
<evidence type="ECO:0000256" key="4">
    <source>
        <dbReference type="ARBA" id="ARBA00022714"/>
    </source>
</evidence>
<comment type="function">
    <text evidence="11">Responsible for channeling the electrons from the oxidation of dihydroorotate from the FMN redox center in the PyrD type B subunit to the ultimate electron acceptor NAD(+).</text>
</comment>
<evidence type="ECO:0000256" key="13">
    <source>
        <dbReference type="PIRSR" id="PIRSR006816-2"/>
    </source>
</evidence>
<feature type="binding site" evidence="11 13">
    <location>
        <position position="234"/>
    </location>
    <ligand>
        <name>[2Fe-2S] cluster</name>
        <dbReference type="ChEBI" id="CHEBI:190135"/>
    </ligand>
</feature>
<evidence type="ECO:0000313" key="15">
    <source>
        <dbReference type="EMBL" id="BBO72576.1"/>
    </source>
</evidence>
<evidence type="ECO:0000256" key="12">
    <source>
        <dbReference type="PIRSR" id="PIRSR006816-1"/>
    </source>
</evidence>
<evidence type="ECO:0000256" key="2">
    <source>
        <dbReference type="ARBA" id="ARBA00022448"/>
    </source>
</evidence>
<evidence type="ECO:0000256" key="1">
    <source>
        <dbReference type="ARBA" id="ARBA00006422"/>
    </source>
</evidence>
<dbReference type="GO" id="GO:0009055">
    <property type="term" value="F:electron transfer activity"/>
    <property type="evidence" value="ECO:0007669"/>
    <property type="project" value="UniProtKB-UniRule"/>
</dbReference>
<name>A0A5K7YTA0_9BACT</name>
<dbReference type="InterPro" id="IPR019480">
    <property type="entry name" value="Dihydroorotate_DH_Fe-S-bd"/>
</dbReference>
<keyword evidence="5 11" id="KW-0479">Metal-binding</keyword>
<dbReference type="Pfam" id="PF00175">
    <property type="entry name" value="NAD_binding_1"/>
    <property type="match status" value="1"/>
</dbReference>
<dbReference type="Pfam" id="PF10418">
    <property type="entry name" value="DHODB_Fe-S_bind"/>
    <property type="match status" value="1"/>
</dbReference>
<dbReference type="InterPro" id="IPR017938">
    <property type="entry name" value="Riboflavin_synthase-like_b-brl"/>
</dbReference>
<dbReference type="InterPro" id="IPR017927">
    <property type="entry name" value="FAD-bd_FR_type"/>
</dbReference>
<feature type="binding site" evidence="11 13">
    <location>
        <position position="237"/>
    </location>
    <ligand>
        <name>[2Fe-2S] cluster</name>
        <dbReference type="ChEBI" id="CHEBI:190135"/>
    </ligand>
</feature>
<keyword evidence="6 11" id="KW-0274">FAD</keyword>
<dbReference type="PRINTS" id="PR00409">
    <property type="entry name" value="PHDIOXRDTASE"/>
</dbReference>
<keyword evidence="2 11" id="KW-0813">Transport</keyword>
<keyword evidence="16" id="KW-1185">Reference proteome</keyword>
<dbReference type="PANTHER" id="PTHR43513:SF3">
    <property type="entry name" value="DIHYDROOROTATE DEHYDROGENASE B (NAD(+)), ELECTRON TRANSFER SUBUNIT-RELATED"/>
    <property type="match status" value="1"/>
</dbReference>
<proteinExistence type="inferred from homology"/>
<dbReference type="EMBL" id="AP021874">
    <property type="protein sequence ID" value="BBO72576.1"/>
    <property type="molecule type" value="Genomic_DNA"/>
</dbReference>
<dbReference type="Gene3D" id="2.40.30.10">
    <property type="entry name" value="Translation factors"/>
    <property type="match status" value="1"/>
</dbReference>
<dbReference type="GO" id="GO:0050660">
    <property type="term" value="F:flavin adenine dinucleotide binding"/>
    <property type="evidence" value="ECO:0007669"/>
    <property type="project" value="InterPro"/>
</dbReference>
<keyword evidence="7 11" id="KW-0665">Pyrimidine biosynthesis</keyword>
<evidence type="ECO:0000259" key="14">
    <source>
        <dbReference type="PROSITE" id="PS51384"/>
    </source>
</evidence>
<accession>A0A5K7YTA0</accession>
<dbReference type="Gene3D" id="3.40.50.80">
    <property type="entry name" value="Nucleotide-binding domain of ferredoxin-NADP reductase (FNR) module"/>
    <property type="match status" value="1"/>
</dbReference>
<comment type="subunit">
    <text evidence="11">Heterotetramer of 2 PyrK and 2 PyrD type B subunits.</text>
</comment>
<dbReference type="UniPathway" id="UPA00070">
    <property type="reaction ID" value="UER00945"/>
</dbReference>
<evidence type="ECO:0000256" key="10">
    <source>
        <dbReference type="ARBA" id="ARBA00023014"/>
    </source>
</evidence>
<dbReference type="SUPFAM" id="SSF52343">
    <property type="entry name" value="Ferredoxin reductase-like, C-terminal NADP-linked domain"/>
    <property type="match status" value="1"/>
</dbReference>
<dbReference type="GO" id="GO:0044205">
    <property type="term" value="P:'de novo' UMP biosynthetic process"/>
    <property type="evidence" value="ECO:0007669"/>
    <property type="project" value="UniProtKB-UniRule"/>
</dbReference>
<dbReference type="GO" id="GO:0051537">
    <property type="term" value="F:2 iron, 2 sulfur cluster binding"/>
    <property type="evidence" value="ECO:0007669"/>
    <property type="project" value="UniProtKB-KW"/>
</dbReference>
<evidence type="ECO:0000256" key="7">
    <source>
        <dbReference type="ARBA" id="ARBA00022975"/>
    </source>
</evidence>
<dbReference type="PIRSF" id="PIRSF006816">
    <property type="entry name" value="Cyc3_hyd_g"/>
    <property type="match status" value="1"/>
</dbReference>
<comment type="caution">
    <text evidence="11">Lacks conserved residue(s) required for the propagation of feature annotation.</text>
</comment>
<dbReference type="GO" id="GO:0046872">
    <property type="term" value="F:metal ion binding"/>
    <property type="evidence" value="ECO:0007669"/>
    <property type="project" value="UniProtKB-KW"/>
</dbReference>
<dbReference type="PROSITE" id="PS51384">
    <property type="entry name" value="FAD_FR"/>
    <property type="match status" value="1"/>
</dbReference>
<evidence type="ECO:0000256" key="3">
    <source>
        <dbReference type="ARBA" id="ARBA00022630"/>
    </source>
</evidence>
<dbReference type="InterPro" id="IPR012165">
    <property type="entry name" value="Cyt_c3_hydrogenase_gsu"/>
</dbReference>
<dbReference type="RefSeq" id="WP_167528047.1">
    <property type="nucleotide sequence ID" value="NZ_AP021874.1"/>
</dbReference>
<dbReference type="InterPro" id="IPR039261">
    <property type="entry name" value="FNR_nucleotide-bd"/>
</dbReference>
<organism evidence="15 16">
    <name type="scientific">Desulfosarcina alkanivorans</name>
    <dbReference type="NCBI Taxonomy" id="571177"/>
    <lineage>
        <taxon>Bacteria</taxon>
        <taxon>Pseudomonadati</taxon>
        <taxon>Thermodesulfobacteriota</taxon>
        <taxon>Desulfobacteria</taxon>
        <taxon>Desulfobacterales</taxon>
        <taxon>Desulfosarcinaceae</taxon>
        <taxon>Desulfosarcina</taxon>
    </lineage>
</organism>
<keyword evidence="3 11" id="KW-0285">Flavoprotein</keyword>
<dbReference type="Gene3D" id="2.10.240.10">
    <property type="entry name" value="Dihydroorotate dehydrogenase, electron transfer subunit"/>
    <property type="match status" value="1"/>
</dbReference>
<dbReference type="CDD" id="cd06218">
    <property type="entry name" value="DHOD_e_trans"/>
    <property type="match status" value="1"/>
</dbReference>
<reference evidence="15 16" key="1">
    <citation type="submission" date="2019-11" db="EMBL/GenBank/DDBJ databases">
        <title>Comparative genomics of hydrocarbon-degrading Desulfosarcina strains.</title>
        <authorList>
            <person name="Watanabe M."/>
            <person name="Kojima H."/>
            <person name="Fukui M."/>
        </authorList>
    </citation>
    <scope>NUCLEOTIDE SEQUENCE [LARGE SCALE GENOMIC DNA]</scope>
    <source>
        <strain evidence="15 16">PL12</strain>
    </source>
</reference>
<comment type="cofactor">
    <cofactor evidence="11">
        <name>[2Fe-2S] cluster</name>
        <dbReference type="ChEBI" id="CHEBI:190135"/>
    </cofactor>
    <text evidence="11">Binds 1 [2Fe-2S] cluster per subunit.</text>
</comment>
<dbReference type="InterPro" id="IPR050353">
    <property type="entry name" value="PyrK_electron_transfer"/>
</dbReference>